<evidence type="ECO:0000256" key="6">
    <source>
        <dbReference type="ARBA" id="ARBA00022989"/>
    </source>
</evidence>
<feature type="transmembrane region" description="Helical" evidence="9">
    <location>
        <begin position="522"/>
        <end position="546"/>
    </location>
</feature>
<feature type="transmembrane region" description="Helical" evidence="9">
    <location>
        <begin position="452"/>
        <end position="471"/>
    </location>
</feature>
<evidence type="ECO:0000256" key="5">
    <source>
        <dbReference type="ARBA" id="ARBA00022984"/>
    </source>
</evidence>
<dbReference type="Proteomes" id="UP001247307">
    <property type="component" value="Unassembled WGS sequence"/>
</dbReference>
<feature type="transmembrane region" description="Helical" evidence="9">
    <location>
        <begin position="204"/>
        <end position="223"/>
    </location>
</feature>
<comment type="caution">
    <text evidence="10">The sequence shown here is derived from an EMBL/GenBank/DDBJ whole genome shotgun (WGS) entry which is preliminary data.</text>
</comment>
<dbReference type="GO" id="GO:0008360">
    <property type="term" value="P:regulation of cell shape"/>
    <property type="evidence" value="ECO:0007669"/>
    <property type="project" value="UniProtKB-KW"/>
</dbReference>
<reference evidence="10" key="1">
    <citation type="submission" date="2023-07" db="EMBL/GenBank/DDBJ databases">
        <title>Sequencing the genomes of 1000 actinobacteria strains.</title>
        <authorList>
            <person name="Klenk H.-P."/>
        </authorList>
    </citation>
    <scope>NUCLEOTIDE SEQUENCE</scope>
    <source>
        <strain evidence="10">DSM 13988</strain>
    </source>
</reference>
<feature type="compositionally biased region" description="Low complexity" evidence="8">
    <location>
        <begin position="76"/>
        <end position="96"/>
    </location>
</feature>
<keyword evidence="4" id="KW-0133">Cell shape</keyword>
<evidence type="ECO:0000256" key="3">
    <source>
        <dbReference type="ARBA" id="ARBA00022692"/>
    </source>
</evidence>
<dbReference type="GO" id="GO:0034204">
    <property type="term" value="P:lipid translocation"/>
    <property type="evidence" value="ECO:0007669"/>
    <property type="project" value="TreeGrafter"/>
</dbReference>
<keyword evidence="2" id="KW-1003">Cell membrane</keyword>
<evidence type="ECO:0000313" key="10">
    <source>
        <dbReference type="EMBL" id="MDR6892086.1"/>
    </source>
</evidence>
<accession>A0AAE4C584</accession>
<dbReference type="GO" id="GO:0009252">
    <property type="term" value="P:peptidoglycan biosynthetic process"/>
    <property type="evidence" value="ECO:0007669"/>
    <property type="project" value="UniProtKB-KW"/>
</dbReference>
<evidence type="ECO:0000256" key="9">
    <source>
        <dbReference type="SAM" id="Phobius"/>
    </source>
</evidence>
<feature type="transmembrane region" description="Helical" evidence="9">
    <location>
        <begin position="352"/>
        <end position="373"/>
    </location>
</feature>
<feature type="compositionally biased region" description="Low complexity" evidence="8">
    <location>
        <begin position="58"/>
        <end position="70"/>
    </location>
</feature>
<evidence type="ECO:0000256" key="2">
    <source>
        <dbReference type="ARBA" id="ARBA00022475"/>
    </source>
</evidence>
<feature type="transmembrane region" description="Helical" evidence="9">
    <location>
        <begin position="492"/>
        <end position="516"/>
    </location>
</feature>
<keyword evidence="11" id="KW-1185">Reference proteome</keyword>
<name>A0AAE4C584_9MICC</name>
<feature type="transmembrane region" description="Helical" evidence="9">
    <location>
        <begin position="586"/>
        <end position="606"/>
    </location>
</feature>
<dbReference type="GO" id="GO:0005886">
    <property type="term" value="C:plasma membrane"/>
    <property type="evidence" value="ECO:0007669"/>
    <property type="project" value="UniProtKB-SubCell"/>
</dbReference>
<keyword evidence="6 9" id="KW-1133">Transmembrane helix</keyword>
<evidence type="ECO:0000313" key="11">
    <source>
        <dbReference type="Proteomes" id="UP001247307"/>
    </source>
</evidence>
<feature type="transmembrane region" description="Helical" evidence="9">
    <location>
        <begin position="627"/>
        <end position="646"/>
    </location>
</feature>
<feature type="transmembrane region" description="Helical" evidence="9">
    <location>
        <begin position="315"/>
        <end position="332"/>
    </location>
</feature>
<feature type="transmembrane region" description="Helical" evidence="9">
    <location>
        <begin position="394"/>
        <end position="418"/>
    </location>
</feature>
<feature type="compositionally biased region" description="Low complexity" evidence="8">
    <location>
        <begin position="110"/>
        <end position="125"/>
    </location>
</feature>
<protein>
    <submittedName>
        <fullName evidence="10">Peptidoglycan lipid II flippase</fullName>
    </submittedName>
</protein>
<keyword evidence="3 9" id="KW-0812">Transmembrane</keyword>
<dbReference type="InterPro" id="IPR004268">
    <property type="entry name" value="MurJ"/>
</dbReference>
<feature type="transmembrane region" description="Helical" evidence="9">
    <location>
        <begin position="558"/>
        <end position="580"/>
    </location>
</feature>
<feature type="transmembrane region" description="Helical" evidence="9">
    <location>
        <begin position="172"/>
        <end position="192"/>
    </location>
</feature>
<sequence length="701" mass="74494">MSHSFPPIIGGRARAEWEVERPSRFRLDEDTDMVQGYRAAPAGVRAPGDIWEDDDDAAAGTDPAASPAGAEHGSPPRRAAAAPGPRRAGRSRPTGTRTGGDRGTGGEEAGGPVVVGSGSPESAGSRAGNHTEDGLAAPEVAAADEHEAAQAAPQRSVRAGMLMASGTIASRVLGLVRTFLLASALGVGGAISDIWDLANVLPNQIYAMIAGGVFSAILVPLIIKAAKAKDGGRDYLSRLVTLLTTFLLLVTVASTLAAPWIIKVLGRDYSPDQLHVATQLSYFLLPQIFFYGMYAIFGQILNAKESYGPFMWSPVLNNVVALATLTLFMLMFGAESSGSHHTLENWTFEKSLVIGLGSTLGIVLQALILIIPLRKLRLGLRPDFRFRGVGLREAGRLAGWAAMTMVIGNVPFFVYNWVEASIAAYRESLRGTPDYTNIPGAAVLTNASMLSILPHAVIAVSLATILVNRLSHASADGDIPRLARTLNSGLRTVGLPMIFASTALIVVAGPLGFVFAGGSKPFGVFLGITLIILMLTAPVFSATVFLGRTFYSMNDAKTPFWVTVAIAGLSIAAAFGSLLVDPHIRIYVIALITTVTNVIGAVINHVCLTRKIGSYRLRSIFDSWARFTAAALLSAVVGVGLLWLLGGYSLDGFAWSGRFQALFVAALVSAVMGVVYLVILRWWKTKELNDVLDPVLARFRR</sequence>
<organism evidence="10 11">
    <name type="scientific">Falsarthrobacter nasiphocae</name>
    <dbReference type="NCBI Taxonomy" id="189863"/>
    <lineage>
        <taxon>Bacteria</taxon>
        <taxon>Bacillati</taxon>
        <taxon>Actinomycetota</taxon>
        <taxon>Actinomycetes</taxon>
        <taxon>Micrococcales</taxon>
        <taxon>Micrococcaceae</taxon>
        <taxon>Falsarthrobacter</taxon>
    </lineage>
</organism>
<evidence type="ECO:0000256" key="8">
    <source>
        <dbReference type="SAM" id="MobiDB-lite"/>
    </source>
</evidence>
<keyword evidence="7 9" id="KW-0472">Membrane</keyword>
<feature type="transmembrane region" description="Helical" evidence="9">
    <location>
        <begin position="282"/>
        <end position="303"/>
    </location>
</feature>
<dbReference type="InterPro" id="IPR051050">
    <property type="entry name" value="Lipid_II_flippase_MurJ/MviN"/>
</dbReference>
<evidence type="ECO:0000256" key="1">
    <source>
        <dbReference type="ARBA" id="ARBA00004651"/>
    </source>
</evidence>
<keyword evidence="5" id="KW-0573">Peptidoglycan synthesis</keyword>
<dbReference type="AlphaFoldDB" id="A0AAE4C584"/>
<feature type="transmembrane region" description="Helical" evidence="9">
    <location>
        <begin position="658"/>
        <end position="679"/>
    </location>
</feature>
<dbReference type="PRINTS" id="PR01806">
    <property type="entry name" value="VIRFACTRMVIN"/>
</dbReference>
<dbReference type="RefSeq" id="WP_309850616.1">
    <property type="nucleotide sequence ID" value="NZ_BAAAIU010000005.1"/>
</dbReference>
<dbReference type="PANTHER" id="PTHR47019">
    <property type="entry name" value="LIPID II FLIPPASE MURJ"/>
    <property type="match status" value="1"/>
</dbReference>
<dbReference type="GO" id="GO:0015648">
    <property type="term" value="F:lipid-linked peptidoglycan transporter activity"/>
    <property type="evidence" value="ECO:0007669"/>
    <property type="project" value="TreeGrafter"/>
</dbReference>
<feature type="region of interest" description="Disordered" evidence="8">
    <location>
        <begin position="38"/>
        <end position="132"/>
    </location>
</feature>
<evidence type="ECO:0000256" key="4">
    <source>
        <dbReference type="ARBA" id="ARBA00022960"/>
    </source>
</evidence>
<feature type="compositionally biased region" description="Gly residues" evidence="8">
    <location>
        <begin position="97"/>
        <end position="109"/>
    </location>
</feature>
<dbReference type="PANTHER" id="PTHR47019:SF1">
    <property type="entry name" value="LIPID II FLIPPASE MURJ"/>
    <property type="match status" value="1"/>
</dbReference>
<dbReference type="EMBL" id="JAVDUI010000001">
    <property type="protein sequence ID" value="MDR6892086.1"/>
    <property type="molecule type" value="Genomic_DNA"/>
</dbReference>
<dbReference type="Pfam" id="PF03023">
    <property type="entry name" value="MurJ"/>
    <property type="match status" value="1"/>
</dbReference>
<comment type="subcellular location">
    <subcellularLocation>
        <location evidence="1">Cell membrane</location>
        <topology evidence="1">Multi-pass membrane protein</topology>
    </subcellularLocation>
</comment>
<evidence type="ECO:0000256" key="7">
    <source>
        <dbReference type="ARBA" id="ARBA00023136"/>
    </source>
</evidence>
<gene>
    <name evidence="10" type="ORF">J2S35_001026</name>
</gene>
<feature type="transmembrane region" description="Helical" evidence="9">
    <location>
        <begin position="235"/>
        <end position="262"/>
    </location>
</feature>
<proteinExistence type="predicted"/>